<dbReference type="InterPro" id="IPR003156">
    <property type="entry name" value="DHHA1_dom"/>
</dbReference>
<feature type="non-terminal residue" evidence="3">
    <location>
        <position position="1"/>
    </location>
</feature>
<gene>
    <name evidence="3" type="ORF">UU32_C0048G0001</name>
</gene>
<dbReference type="SUPFAM" id="SSF64182">
    <property type="entry name" value="DHH phosphoesterases"/>
    <property type="match status" value="1"/>
</dbReference>
<keyword evidence="3" id="KW-0540">Nuclease</keyword>
<comment type="caution">
    <text evidence="3">The sequence shown here is derived from an EMBL/GenBank/DDBJ whole genome shotgun (WGS) entry which is preliminary data.</text>
</comment>
<dbReference type="GO" id="GO:0004527">
    <property type="term" value="F:exonuclease activity"/>
    <property type="evidence" value="ECO:0007669"/>
    <property type="project" value="UniProtKB-KW"/>
</dbReference>
<evidence type="ECO:0000313" key="4">
    <source>
        <dbReference type="Proteomes" id="UP000033858"/>
    </source>
</evidence>
<sequence length="356" mass="39228">AKTVHNLKLKIENLKLIVTVDNGIVAYEGIKKAKELGIDVIVVDHHTKGLKKLATSYVLHSAAVCGSALAYFFAKELGYKDGLELAAIGTIADQMPLIGMNRSLVKHGLSALNETTRLGLLALFREAGIEEVGTYEVNYMIAPRINAMGRISHGLDSLRLLCTKNTGKARELSFLLSKTNAERQKIVDDVLIKAKSLYRNNSNKLLVISHSSFHEGVIGLAAGKLTEEFYRPAIVLSKKGDVSKASARSISGFNIIEAIRETDLILEGGGHPMAAGFSIETSKIEIFSQKINAIAEKLLTDELLERKLKVDMELDFEQIKTIRTFRIGKSYPNFYDCGCRSFGNKNCWAKRKTPQA</sequence>
<dbReference type="AlphaFoldDB" id="A0A0G0UAA3"/>
<evidence type="ECO:0000259" key="1">
    <source>
        <dbReference type="Pfam" id="PF01368"/>
    </source>
</evidence>
<proteinExistence type="predicted"/>
<dbReference type="Gene3D" id="3.10.310.30">
    <property type="match status" value="1"/>
</dbReference>
<dbReference type="InterPro" id="IPR051673">
    <property type="entry name" value="SSDNA_exonuclease_RecJ"/>
</dbReference>
<dbReference type="InterPro" id="IPR001667">
    <property type="entry name" value="DDH_dom"/>
</dbReference>
<accession>A0A0G0UAA3</accession>
<dbReference type="Gene3D" id="3.90.1640.30">
    <property type="match status" value="1"/>
</dbReference>
<dbReference type="EMBL" id="LCAE01000048">
    <property type="protein sequence ID" value="KKR84231.1"/>
    <property type="molecule type" value="Genomic_DNA"/>
</dbReference>
<protein>
    <submittedName>
        <fullName evidence="3">Single-stranded-DNA-specific exonuclease RecJ</fullName>
    </submittedName>
</protein>
<dbReference type="Pfam" id="PF02272">
    <property type="entry name" value="DHHA1"/>
    <property type="match status" value="1"/>
</dbReference>
<organism evidence="3 4">
    <name type="scientific">Candidatus Woesebacteria bacterium GW2011_GWB1_41_10</name>
    <dbReference type="NCBI Taxonomy" id="1618577"/>
    <lineage>
        <taxon>Bacteria</taxon>
        <taxon>Candidatus Woeseibacteriota</taxon>
    </lineage>
</organism>
<dbReference type="InterPro" id="IPR038763">
    <property type="entry name" value="DHH_sf"/>
</dbReference>
<dbReference type="Pfam" id="PF01368">
    <property type="entry name" value="DHH"/>
    <property type="match status" value="1"/>
</dbReference>
<dbReference type="PATRIC" id="fig|1618577.3.peg.598"/>
<name>A0A0G0UAA3_9BACT</name>
<feature type="domain" description="DDH" evidence="1">
    <location>
        <begin position="13"/>
        <end position="88"/>
    </location>
</feature>
<keyword evidence="3" id="KW-0378">Hydrolase</keyword>
<evidence type="ECO:0000259" key="2">
    <source>
        <dbReference type="Pfam" id="PF02272"/>
    </source>
</evidence>
<dbReference type="PANTHER" id="PTHR30255:SF2">
    <property type="entry name" value="SINGLE-STRANDED-DNA-SPECIFIC EXONUCLEASE RECJ"/>
    <property type="match status" value="1"/>
</dbReference>
<keyword evidence="3" id="KW-0269">Exonuclease</keyword>
<feature type="domain" description="DHHA1" evidence="2">
    <location>
        <begin position="204"/>
        <end position="296"/>
    </location>
</feature>
<evidence type="ECO:0000313" key="3">
    <source>
        <dbReference type="EMBL" id="KKR84231.1"/>
    </source>
</evidence>
<dbReference type="GO" id="GO:0003676">
    <property type="term" value="F:nucleic acid binding"/>
    <property type="evidence" value="ECO:0007669"/>
    <property type="project" value="InterPro"/>
</dbReference>
<reference evidence="3 4" key="1">
    <citation type="journal article" date="2015" name="Nature">
        <title>rRNA introns, odd ribosomes, and small enigmatic genomes across a large radiation of phyla.</title>
        <authorList>
            <person name="Brown C.T."/>
            <person name="Hug L.A."/>
            <person name="Thomas B.C."/>
            <person name="Sharon I."/>
            <person name="Castelle C.J."/>
            <person name="Singh A."/>
            <person name="Wilkins M.J."/>
            <person name="Williams K.H."/>
            <person name="Banfield J.F."/>
        </authorList>
    </citation>
    <scope>NUCLEOTIDE SEQUENCE [LARGE SCALE GENOMIC DNA]</scope>
</reference>
<dbReference type="Proteomes" id="UP000033858">
    <property type="component" value="Unassembled WGS sequence"/>
</dbReference>
<dbReference type="PANTHER" id="PTHR30255">
    <property type="entry name" value="SINGLE-STRANDED-DNA-SPECIFIC EXONUCLEASE RECJ"/>
    <property type="match status" value="1"/>
</dbReference>